<accession>A0ABQ5DK49</accession>
<gene>
    <name evidence="1" type="ORF">Tco_0937334</name>
</gene>
<name>A0ABQ5DK49_9ASTR</name>
<comment type="caution">
    <text evidence="1">The sequence shown here is derived from an EMBL/GenBank/DDBJ whole genome shotgun (WGS) entry which is preliminary data.</text>
</comment>
<proteinExistence type="predicted"/>
<evidence type="ECO:0000313" key="2">
    <source>
        <dbReference type="Proteomes" id="UP001151760"/>
    </source>
</evidence>
<reference evidence="1" key="2">
    <citation type="submission" date="2022-01" db="EMBL/GenBank/DDBJ databases">
        <authorList>
            <person name="Yamashiro T."/>
            <person name="Shiraishi A."/>
            <person name="Satake H."/>
            <person name="Nakayama K."/>
        </authorList>
    </citation>
    <scope>NUCLEOTIDE SEQUENCE</scope>
</reference>
<keyword evidence="2" id="KW-1185">Reference proteome</keyword>
<reference evidence="1" key="1">
    <citation type="journal article" date="2022" name="Int. J. Mol. Sci.">
        <title>Draft Genome of Tanacetum Coccineum: Genomic Comparison of Closely Related Tanacetum-Family Plants.</title>
        <authorList>
            <person name="Yamashiro T."/>
            <person name="Shiraishi A."/>
            <person name="Nakayama K."/>
            <person name="Satake H."/>
        </authorList>
    </citation>
    <scope>NUCLEOTIDE SEQUENCE</scope>
</reference>
<sequence length="103" mass="11499">MLGATRVQMSEDDLYNMHWTREEDGELETLDPQFLLGFELLEILDSTILDLLLDLTFFVALGTTAVEVILVKGHLVPSTVKVLPVVASGWSRDPIVPCIAFRL</sequence>
<evidence type="ECO:0000313" key="1">
    <source>
        <dbReference type="EMBL" id="GJT37469.1"/>
    </source>
</evidence>
<dbReference type="Proteomes" id="UP001151760">
    <property type="component" value="Unassembled WGS sequence"/>
</dbReference>
<organism evidence="1 2">
    <name type="scientific">Tanacetum coccineum</name>
    <dbReference type="NCBI Taxonomy" id="301880"/>
    <lineage>
        <taxon>Eukaryota</taxon>
        <taxon>Viridiplantae</taxon>
        <taxon>Streptophyta</taxon>
        <taxon>Embryophyta</taxon>
        <taxon>Tracheophyta</taxon>
        <taxon>Spermatophyta</taxon>
        <taxon>Magnoliopsida</taxon>
        <taxon>eudicotyledons</taxon>
        <taxon>Gunneridae</taxon>
        <taxon>Pentapetalae</taxon>
        <taxon>asterids</taxon>
        <taxon>campanulids</taxon>
        <taxon>Asterales</taxon>
        <taxon>Asteraceae</taxon>
        <taxon>Asteroideae</taxon>
        <taxon>Anthemideae</taxon>
        <taxon>Anthemidinae</taxon>
        <taxon>Tanacetum</taxon>
    </lineage>
</organism>
<protein>
    <submittedName>
        <fullName evidence="1">Uncharacterized protein</fullName>
    </submittedName>
</protein>
<dbReference type="EMBL" id="BQNB010015225">
    <property type="protein sequence ID" value="GJT37469.1"/>
    <property type="molecule type" value="Genomic_DNA"/>
</dbReference>